<dbReference type="AlphaFoldDB" id="D3DHW1"/>
<dbReference type="SUPFAM" id="SSF53756">
    <property type="entry name" value="UDP-Glycosyltransferase/glycogen phosphorylase"/>
    <property type="match status" value="1"/>
</dbReference>
<organism evidence="3 4">
    <name type="scientific">Hydrogenobacter thermophilus (strain DSM 6534 / IAM 12695 / TK-6)</name>
    <dbReference type="NCBI Taxonomy" id="608538"/>
    <lineage>
        <taxon>Bacteria</taxon>
        <taxon>Pseudomonadati</taxon>
        <taxon>Aquificota</taxon>
        <taxon>Aquificia</taxon>
        <taxon>Aquificales</taxon>
        <taxon>Aquificaceae</taxon>
        <taxon>Hydrogenobacter</taxon>
    </lineage>
</organism>
<dbReference type="OrthoDB" id="9760688at2"/>
<dbReference type="Proteomes" id="UP000002574">
    <property type="component" value="Chromosome"/>
</dbReference>
<dbReference type="KEGG" id="hth:HTH_0954"/>
<evidence type="ECO:0000256" key="2">
    <source>
        <dbReference type="ARBA" id="ARBA00022679"/>
    </source>
</evidence>
<evidence type="ECO:0000256" key="1">
    <source>
        <dbReference type="ARBA" id="ARBA00022676"/>
    </source>
</evidence>
<dbReference type="InterPro" id="IPR051199">
    <property type="entry name" value="LPS_LOS_Heptosyltrfase"/>
</dbReference>
<sequence>MKILIWQTAYLGDVVLITPLIRTLRKCLVEAKVSFVGRPFITQLLKGYDINLYPFSKGLWESFEMAEKISDYHVAVSPHVSARSALILFFSGIPLRIGFDRSELSWLYTHRVKHQWNKHEIERNLELLKPLGIKENEWIRETKLFVDEQEINSLREKFNLPEDYIVLSPFSNFPLKEWYLQGWMEVASGLNISKVLIGTEKDAKKAEEIERKAEVINLVGKTSLRELMAVIAGAKLVISVDSSPMHIANALGIPAVCIYTSTSPSYGFYPRIGTYLVPSLECSPCSPNPKKCKSGHYACLRAVKSEEVLKEALKFF</sequence>
<dbReference type="InterPro" id="IPR002201">
    <property type="entry name" value="Glyco_trans_9"/>
</dbReference>
<keyword evidence="2 3" id="KW-0808">Transferase</keyword>
<dbReference type="KEGG" id="hte:Hydth_0950"/>
<accession>D3DHW1</accession>
<dbReference type="GO" id="GO:0008713">
    <property type="term" value="F:ADP-heptose-lipopolysaccharide heptosyltransferase activity"/>
    <property type="evidence" value="ECO:0007669"/>
    <property type="project" value="TreeGrafter"/>
</dbReference>
<dbReference type="Gene3D" id="3.40.50.2000">
    <property type="entry name" value="Glycogen Phosphorylase B"/>
    <property type="match status" value="2"/>
</dbReference>
<protein>
    <submittedName>
        <fullName evidence="3">ADP-heptose:LPS heptosyltransferase</fullName>
    </submittedName>
</protein>
<dbReference type="GO" id="GO:0009244">
    <property type="term" value="P:lipopolysaccharide core region biosynthetic process"/>
    <property type="evidence" value="ECO:0007669"/>
    <property type="project" value="TreeGrafter"/>
</dbReference>
<name>D3DHW1_HYDTT</name>
<dbReference type="PATRIC" id="fig|608538.5.peg.970"/>
<keyword evidence="1" id="KW-0328">Glycosyltransferase</keyword>
<reference evidence="3 4" key="1">
    <citation type="journal article" date="2010" name="J. Bacteriol.">
        <title>Complete genome sequence of the thermophilic, obligately chemolithoautotrophic hydrogen-oxidizing bacterium Hydrogenobacter thermophilus TK-6.</title>
        <authorList>
            <person name="Arai H."/>
            <person name="Kanbe H."/>
            <person name="Ishii M."/>
            <person name="Igarashi Y."/>
        </authorList>
    </citation>
    <scope>NUCLEOTIDE SEQUENCE [LARGE SCALE GENOMIC DNA]</scope>
    <source>
        <strain evidence="4">DSM 6534 / IAM 12695 / TK-6 [Tokyo]</strain>
    </source>
</reference>
<evidence type="ECO:0000313" key="3">
    <source>
        <dbReference type="EMBL" id="BAI69413.1"/>
    </source>
</evidence>
<dbReference type="EMBL" id="AP011112">
    <property type="protein sequence ID" value="BAI69413.1"/>
    <property type="molecule type" value="Genomic_DNA"/>
</dbReference>
<dbReference type="PANTHER" id="PTHR30160">
    <property type="entry name" value="TETRAACYLDISACCHARIDE 4'-KINASE-RELATED"/>
    <property type="match status" value="1"/>
</dbReference>
<dbReference type="eggNOG" id="COG0859">
    <property type="taxonomic scope" value="Bacteria"/>
</dbReference>
<dbReference type="GO" id="GO:0005829">
    <property type="term" value="C:cytosol"/>
    <property type="evidence" value="ECO:0007669"/>
    <property type="project" value="TreeGrafter"/>
</dbReference>
<proteinExistence type="predicted"/>
<dbReference type="STRING" id="608538.HTH_0954"/>
<dbReference type="Pfam" id="PF01075">
    <property type="entry name" value="Glyco_transf_9"/>
    <property type="match status" value="1"/>
</dbReference>
<dbReference type="CDD" id="cd03789">
    <property type="entry name" value="GT9_LPS_heptosyltransferase"/>
    <property type="match status" value="1"/>
</dbReference>
<dbReference type="PANTHER" id="PTHR30160:SF1">
    <property type="entry name" value="LIPOPOLYSACCHARIDE 1,2-N-ACETYLGLUCOSAMINETRANSFERASE-RELATED"/>
    <property type="match status" value="1"/>
</dbReference>
<evidence type="ECO:0000313" key="4">
    <source>
        <dbReference type="Proteomes" id="UP000002574"/>
    </source>
</evidence>
<keyword evidence="4" id="KW-1185">Reference proteome</keyword>
<dbReference type="CAZy" id="GT9">
    <property type="family name" value="Glycosyltransferase Family 9"/>
</dbReference>
<gene>
    <name evidence="3" type="ordered locus">HTH_0954</name>
</gene>